<sequence length="137" mass="15545">MQENGLDAEVFAAEFDHWKSLGGAGEDESYFFGKDGGYRIPKVGLEQYALRHVHLVPVSDLVALKKWDRAWGEGWRRTSDRHLVYTSDGTYGHLLMWILDEPGSHDIANMQTEEDRELMQGFATVAYHFRQTGAIAA</sequence>
<dbReference type="OrthoDB" id="8613396at2"/>
<proteinExistence type="predicted"/>
<protein>
    <submittedName>
        <fullName evidence="1">Uncharacterized protein</fullName>
    </submittedName>
</protein>
<name>F0Q4Q4_PARA1</name>
<accession>F0Q4Q4</accession>
<organism evidence="1 2">
    <name type="scientific">Paracidovorax avenae (strain ATCC 19860 / DSM 7227 / CCUG 15838 / JCM 20985 / LMG 2117 / NCPPB 1011)</name>
    <name type="common">Acidovorax avenae</name>
    <dbReference type="NCBI Taxonomy" id="643561"/>
    <lineage>
        <taxon>Bacteria</taxon>
        <taxon>Pseudomonadati</taxon>
        <taxon>Pseudomonadota</taxon>
        <taxon>Betaproteobacteria</taxon>
        <taxon>Burkholderiales</taxon>
        <taxon>Comamonadaceae</taxon>
        <taxon>Paracidovorax</taxon>
    </lineage>
</organism>
<dbReference type="KEGG" id="aaa:Acav_1638"/>
<evidence type="ECO:0000313" key="1">
    <source>
        <dbReference type="EMBL" id="ADX45558.1"/>
    </source>
</evidence>
<dbReference type="InterPro" id="IPR020353">
    <property type="entry name" value="Toxin_YafO"/>
</dbReference>
<dbReference type="EMBL" id="CP002521">
    <property type="protein sequence ID" value="ADX45558.1"/>
    <property type="molecule type" value="Genomic_DNA"/>
</dbReference>
<evidence type="ECO:0000313" key="2">
    <source>
        <dbReference type="Proteomes" id="UP000002482"/>
    </source>
</evidence>
<dbReference type="HOGENOM" id="CLU_1745706_0_0_4"/>
<dbReference type="Pfam" id="PF13957">
    <property type="entry name" value="YafO_toxin"/>
    <property type="match status" value="1"/>
</dbReference>
<gene>
    <name evidence="1" type="ordered locus">Acav_1638</name>
</gene>
<dbReference type="AlphaFoldDB" id="F0Q4Q4"/>
<reference evidence="1" key="1">
    <citation type="submission" date="2011-02" db="EMBL/GenBank/DDBJ databases">
        <title>Complete sequence of Acidovorax avenae subsp. avenae ATCC 19860.</title>
        <authorList>
            <consortium name="US DOE Joint Genome Institute"/>
            <person name="Lucas S."/>
            <person name="Copeland A."/>
            <person name="Lapidus A."/>
            <person name="Cheng J.-F."/>
            <person name="Goodwin L."/>
            <person name="Pitluck S."/>
            <person name="Chertkov O."/>
            <person name="Held B."/>
            <person name="Detter J.C."/>
            <person name="Han C."/>
            <person name="Tapia R."/>
            <person name="Land M."/>
            <person name="Hauser L."/>
            <person name="Kyrpides N."/>
            <person name="Ivanova N."/>
            <person name="Ovchinnikova G."/>
            <person name="Pagani I."/>
            <person name="Gordon S."/>
            <person name="Woyke T."/>
        </authorList>
    </citation>
    <scope>NUCLEOTIDE SEQUENCE</scope>
    <source>
        <strain evidence="1">ATCC 19860</strain>
    </source>
</reference>
<dbReference type="Proteomes" id="UP000002482">
    <property type="component" value="Chromosome"/>
</dbReference>
<keyword evidence="2" id="KW-1185">Reference proteome</keyword>